<reference evidence="2" key="1">
    <citation type="journal article" date="2019" name="PLoS Negl. Trop. Dis.">
        <title>Revisiting the worldwide diversity of Leptospira species in the environment.</title>
        <authorList>
            <person name="Vincent A.T."/>
            <person name="Schiettekatte O."/>
            <person name="Bourhy P."/>
            <person name="Veyrier F.J."/>
            <person name="Picardeau M."/>
        </authorList>
    </citation>
    <scope>NUCLEOTIDE SEQUENCE [LARGE SCALE GENOMIC DNA]</scope>
    <source>
        <strain evidence="2">201601955</strain>
    </source>
</reference>
<dbReference type="SUPFAM" id="SSF52266">
    <property type="entry name" value="SGNH hydrolase"/>
    <property type="match status" value="1"/>
</dbReference>
<evidence type="ECO:0000313" key="1">
    <source>
        <dbReference type="EMBL" id="TGM60378.1"/>
    </source>
</evidence>
<proteinExistence type="predicted"/>
<gene>
    <name evidence="1" type="ORF">EHQ95_03215</name>
</gene>
<dbReference type="GO" id="GO:0016787">
    <property type="term" value="F:hydrolase activity"/>
    <property type="evidence" value="ECO:0007669"/>
    <property type="project" value="UniProtKB-KW"/>
</dbReference>
<sequence length="370" mass="44016">MKKVPFSSILLPKKLLTGLFVFCLFVLPIISFRFFDFISLCFDSKYGHYHFPKNREIPFFRLGEREMGKTGEWGIRKGSFKPEAKCNYLSLGDSQTFGSGIFWRDTFSEILNRETECQWTNAGIPGFTLENEFSLYETIKSNISFNRVYLFIYGNDIYETGDTPDYLHYVKKQTWYLQVLSFLFPEQTRLYLKSKYFQTIQKRMELELERVSKLEIKKQKSSNTTKEEFITLRTLYTLSPDYLSGSLDTKTYAKTNFNRWIRILRQLHNKVLADKKELVMVYIPLDVEYDPTRFQIYEEIGFVMNSNWIHSDSDFITDLKAISREKNIPLIDLREYMRYRSDLLQKEDIHLNETATRLIANILKQKLRIN</sequence>
<comment type="caution">
    <text evidence="1">The sequence shown here is derived from an EMBL/GenBank/DDBJ whole genome shotgun (WGS) entry which is preliminary data.</text>
</comment>
<name>A0ABY2NSB6_9LEPT</name>
<dbReference type="EMBL" id="RQHF01000009">
    <property type="protein sequence ID" value="TGM60378.1"/>
    <property type="molecule type" value="Genomic_DNA"/>
</dbReference>
<evidence type="ECO:0000313" key="2">
    <source>
        <dbReference type="Proteomes" id="UP000298112"/>
    </source>
</evidence>
<dbReference type="InterPro" id="IPR036514">
    <property type="entry name" value="SGNH_hydro_sf"/>
</dbReference>
<accession>A0ABY2NSB6</accession>
<keyword evidence="2" id="KW-1185">Reference proteome</keyword>
<keyword evidence="1" id="KW-0378">Hydrolase</keyword>
<organism evidence="1 2">
    <name type="scientific">Leptospira vanthielii</name>
    <dbReference type="NCBI Taxonomy" id="293085"/>
    <lineage>
        <taxon>Bacteria</taxon>
        <taxon>Pseudomonadati</taxon>
        <taxon>Spirochaetota</taxon>
        <taxon>Spirochaetia</taxon>
        <taxon>Leptospirales</taxon>
        <taxon>Leptospiraceae</taxon>
        <taxon>Leptospira</taxon>
    </lineage>
</organism>
<dbReference type="Proteomes" id="UP000298112">
    <property type="component" value="Unassembled WGS sequence"/>
</dbReference>
<dbReference type="Gene3D" id="3.40.50.1110">
    <property type="entry name" value="SGNH hydrolase"/>
    <property type="match status" value="2"/>
</dbReference>
<dbReference type="RefSeq" id="WP_135657081.1">
    <property type="nucleotide sequence ID" value="NZ_RQHF01000009.1"/>
</dbReference>
<protein>
    <submittedName>
        <fullName evidence="1">SGNH/GDSL hydrolase family protein</fullName>
    </submittedName>
</protein>